<evidence type="ECO:0000313" key="2">
    <source>
        <dbReference type="EMBL" id="MSU88293.1"/>
    </source>
</evidence>
<dbReference type="AlphaFoldDB" id="A0A6L5YVC5"/>
<organism evidence="2 3">
    <name type="scientific">Halovulum marinum</name>
    <dbReference type="NCBI Taxonomy" id="2662447"/>
    <lineage>
        <taxon>Bacteria</taxon>
        <taxon>Pseudomonadati</taxon>
        <taxon>Pseudomonadota</taxon>
        <taxon>Alphaproteobacteria</taxon>
        <taxon>Rhodobacterales</taxon>
        <taxon>Paracoccaceae</taxon>
        <taxon>Halovulum</taxon>
    </lineage>
</organism>
<sequence>MAMLKTGTWVLVADSEKALFLENVGDTRDYKLKVRRKETHDNPPSREQGANRPGRYNDGPNVQKSAMDDTDWHELEKERFAEDLAEMLYRRAHKGEFKQIVLVAAPHTLGHLRPALHPEVTRCVIGEIPKNLTNEPIEKMEAHIHEALER</sequence>
<dbReference type="EMBL" id="WIND01000001">
    <property type="protein sequence ID" value="MSU88293.1"/>
    <property type="molecule type" value="Genomic_DNA"/>
</dbReference>
<reference evidence="2 3" key="1">
    <citation type="submission" date="2019-10" db="EMBL/GenBank/DDBJ databases">
        <title>Cognatihalovulum marinum gen. nov. sp. nov., a new member of the family Rhodobacteraceae isolated from deep seawater of the Northwest Indian Ocean.</title>
        <authorList>
            <person name="Ruan C."/>
            <person name="Wang J."/>
            <person name="Zheng X."/>
            <person name="Song L."/>
            <person name="Zhu Y."/>
            <person name="Huang Y."/>
            <person name="Lu Z."/>
            <person name="Du W."/>
            <person name="Huang L."/>
            <person name="Dai X."/>
        </authorList>
    </citation>
    <scope>NUCLEOTIDE SEQUENCE [LARGE SCALE GENOMIC DNA]</scope>
    <source>
        <strain evidence="2 3">2CG4</strain>
    </source>
</reference>
<keyword evidence="3" id="KW-1185">Reference proteome</keyword>
<gene>
    <name evidence="2" type="ORF">GE300_01515</name>
</gene>
<proteinExistence type="predicted"/>
<evidence type="ECO:0000256" key="1">
    <source>
        <dbReference type="SAM" id="MobiDB-lite"/>
    </source>
</evidence>
<dbReference type="InterPro" id="IPR041374">
    <property type="entry name" value="BaeRF_family12"/>
</dbReference>
<dbReference type="Pfam" id="PF18856">
    <property type="entry name" value="baeRF_family12"/>
    <property type="match status" value="1"/>
</dbReference>
<protein>
    <submittedName>
        <fullName evidence="2">Host attachment protein</fullName>
    </submittedName>
</protein>
<feature type="compositionally biased region" description="Basic and acidic residues" evidence="1">
    <location>
        <begin position="34"/>
        <end position="44"/>
    </location>
</feature>
<comment type="caution">
    <text evidence="2">The sequence shown here is derived from an EMBL/GenBank/DDBJ whole genome shotgun (WGS) entry which is preliminary data.</text>
</comment>
<feature type="region of interest" description="Disordered" evidence="1">
    <location>
        <begin position="34"/>
        <end position="73"/>
    </location>
</feature>
<evidence type="ECO:0000313" key="3">
    <source>
        <dbReference type="Proteomes" id="UP000474957"/>
    </source>
</evidence>
<dbReference type="Proteomes" id="UP000474957">
    <property type="component" value="Unassembled WGS sequence"/>
</dbReference>
<dbReference type="RefSeq" id="WP_154444209.1">
    <property type="nucleotide sequence ID" value="NZ_WIND01000001.1"/>
</dbReference>
<accession>A0A6L5YVC5</accession>
<name>A0A6L5YVC5_9RHOB</name>